<dbReference type="OrthoDB" id="2368680at2759"/>
<dbReference type="AlphaFoldDB" id="A0A1B7MHL6"/>
<evidence type="ECO:0000313" key="2">
    <source>
        <dbReference type="Proteomes" id="UP000092154"/>
    </source>
</evidence>
<protein>
    <submittedName>
        <fullName evidence="1">Uncharacterized protein</fullName>
    </submittedName>
</protein>
<reference evidence="1 2" key="1">
    <citation type="submission" date="2016-06" db="EMBL/GenBank/DDBJ databases">
        <title>Comparative genomics of the ectomycorrhizal sister species Rhizopogon vinicolor and Rhizopogon vesiculosus (Basidiomycota: Boletales) reveals a divergence of the mating type B locus.</title>
        <authorList>
            <consortium name="DOE Joint Genome Institute"/>
            <person name="Mujic A.B."/>
            <person name="Kuo A."/>
            <person name="Tritt A."/>
            <person name="Lipzen A."/>
            <person name="Chen C."/>
            <person name="Johnson J."/>
            <person name="Sharma A."/>
            <person name="Barry K."/>
            <person name="Grigoriev I.V."/>
            <person name="Spatafora J.W."/>
        </authorList>
    </citation>
    <scope>NUCLEOTIDE SEQUENCE [LARGE SCALE GENOMIC DNA]</scope>
    <source>
        <strain evidence="1 2">AM-OR11-026</strain>
    </source>
</reference>
<dbReference type="EMBL" id="KV449120">
    <property type="protein sequence ID" value="OAX32101.1"/>
    <property type="molecule type" value="Genomic_DNA"/>
</dbReference>
<accession>A0A1B7MHL6</accession>
<name>A0A1B7MHL6_9AGAM</name>
<evidence type="ECO:0000313" key="1">
    <source>
        <dbReference type="EMBL" id="OAX32101.1"/>
    </source>
</evidence>
<keyword evidence="2" id="KW-1185">Reference proteome</keyword>
<organism evidence="1 2">
    <name type="scientific">Rhizopogon vinicolor AM-OR11-026</name>
    <dbReference type="NCBI Taxonomy" id="1314800"/>
    <lineage>
        <taxon>Eukaryota</taxon>
        <taxon>Fungi</taxon>
        <taxon>Dikarya</taxon>
        <taxon>Basidiomycota</taxon>
        <taxon>Agaricomycotina</taxon>
        <taxon>Agaricomycetes</taxon>
        <taxon>Agaricomycetidae</taxon>
        <taxon>Boletales</taxon>
        <taxon>Suillineae</taxon>
        <taxon>Rhizopogonaceae</taxon>
        <taxon>Rhizopogon</taxon>
    </lineage>
</organism>
<dbReference type="Proteomes" id="UP000092154">
    <property type="component" value="Unassembled WGS sequence"/>
</dbReference>
<sequence length="342" mass="38176">MKWIVKHEETNMFLLNVHSLHNYDMIAKVIPLDLHPALTVPLVTAGDSEQVRLKAANHIHQKKAGETTTMVVPRLEQHADSKQGLICKTIYSAQTTTRVRSGEFGLSTLSCRPSNIINYLSLEDLKLPRRTTEQNAPPSLLCLSLRKKEVFSSGYCIYPSCQSPPTPRSHLSRLLEPWQPMLFDFFPESSRLAVGRIPHRSSVSSTIPVMTKHTQLVQKGSSSKRRGRFKPLVLTETLAVANTPCNSRSITSDDHPVDEIACIFSGVFSLEAVLLPTPSFVNITLPPKLSDIKQVQRWAIILCAIPDEDSQTCALVSRAFRYAGRIVLVLGRLMVKPLTMFP</sequence>
<dbReference type="STRING" id="1314800.A0A1B7MHL6"/>
<gene>
    <name evidence="1" type="ORF">K503DRAFT_805510</name>
</gene>
<dbReference type="InParanoid" id="A0A1B7MHL6"/>
<proteinExistence type="predicted"/>